<dbReference type="RefSeq" id="WP_117520707.1">
    <property type="nucleotide sequence ID" value="NZ_JAGGLS010000010.1"/>
</dbReference>
<dbReference type="AlphaFoldDB" id="A0A3E2TJ97"/>
<proteinExistence type="predicted"/>
<comment type="caution">
    <text evidence="2">The sequence shown here is derived from an EMBL/GenBank/DDBJ whole genome shotgun (WGS) entry which is preliminary data.</text>
</comment>
<organism evidence="2 3">
    <name type="scientific">Anaerococcus nagyae</name>
    <dbReference type="NCBI Taxonomy" id="1755241"/>
    <lineage>
        <taxon>Bacteria</taxon>
        <taxon>Bacillati</taxon>
        <taxon>Bacillota</taxon>
        <taxon>Tissierellia</taxon>
        <taxon>Tissierellales</taxon>
        <taxon>Peptoniphilaceae</taxon>
        <taxon>Anaerococcus</taxon>
    </lineage>
</organism>
<dbReference type="InterPro" id="IPR019060">
    <property type="entry name" value="DUF2382"/>
</dbReference>
<dbReference type="Pfam" id="PF09557">
    <property type="entry name" value="DUF2382"/>
    <property type="match status" value="1"/>
</dbReference>
<evidence type="ECO:0000313" key="3">
    <source>
        <dbReference type="Proteomes" id="UP000261011"/>
    </source>
</evidence>
<feature type="domain" description="DUF2382" evidence="1">
    <location>
        <begin position="12"/>
        <end position="63"/>
    </location>
</feature>
<sequence length="75" mass="9099">MDDIKKEYLDKLSKGETVVIPLHEERIKVRKERRVVEEIIIRREKYIEMEKIRIPVKKEIITVDDSKISYDDIDK</sequence>
<gene>
    <name evidence="2" type="ORF">DXA39_02305</name>
</gene>
<dbReference type="Proteomes" id="UP000261011">
    <property type="component" value="Unassembled WGS sequence"/>
</dbReference>
<evidence type="ECO:0000313" key="2">
    <source>
        <dbReference type="EMBL" id="RGB77080.1"/>
    </source>
</evidence>
<reference evidence="2 3" key="1">
    <citation type="submission" date="2018-08" db="EMBL/GenBank/DDBJ databases">
        <title>A genome reference for cultivated species of the human gut microbiota.</title>
        <authorList>
            <person name="Zou Y."/>
            <person name="Xue W."/>
            <person name="Luo G."/>
        </authorList>
    </citation>
    <scope>NUCLEOTIDE SEQUENCE [LARGE SCALE GENOMIC DNA]</scope>
    <source>
        <strain evidence="2 3">OF01-3</strain>
    </source>
</reference>
<accession>A0A3E2TJ97</accession>
<name>A0A3E2TJ97_9FIRM</name>
<keyword evidence="3" id="KW-1185">Reference proteome</keyword>
<dbReference type="EMBL" id="QVEU01000002">
    <property type="protein sequence ID" value="RGB77080.1"/>
    <property type="molecule type" value="Genomic_DNA"/>
</dbReference>
<evidence type="ECO:0000259" key="1">
    <source>
        <dbReference type="Pfam" id="PF09557"/>
    </source>
</evidence>
<protein>
    <submittedName>
        <fullName evidence="2">DUF2382 domain-containing protein</fullName>
    </submittedName>
</protein>